<dbReference type="Proteomes" id="UP001230496">
    <property type="component" value="Chromosome"/>
</dbReference>
<reference evidence="2 3" key="1">
    <citation type="submission" date="2023-08" db="EMBL/GenBank/DDBJ databases">
        <title>Comparative genomics and taxonomic characterization of three novel marine species of genus Marivirga.</title>
        <authorList>
            <person name="Muhammad N."/>
            <person name="Kim S.-G."/>
        </authorList>
    </citation>
    <scope>NUCLEOTIDE SEQUENCE [LARGE SCALE GENOMIC DNA]</scope>
    <source>
        <strain evidence="2 3">BDSF4-3</strain>
    </source>
</reference>
<accession>A0AA49GH54</accession>
<protein>
    <submittedName>
        <fullName evidence="2">Uncharacterized protein</fullName>
    </submittedName>
</protein>
<evidence type="ECO:0000313" key="3">
    <source>
        <dbReference type="Proteomes" id="UP001230496"/>
    </source>
</evidence>
<dbReference type="KEGG" id="msaa:QYS49_06565"/>
<name>A0AA49GH54_9BACT</name>
<organism evidence="2 3">
    <name type="scientific">Marivirga salinarum</name>
    <dbReference type="NCBI Taxonomy" id="3059078"/>
    <lineage>
        <taxon>Bacteria</taxon>
        <taxon>Pseudomonadati</taxon>
        <taxon>Bacteroidota</taxon>
        <taxon>Cytophagia</taxon>
        <taxon>Cytophagales</taxon>
        <taxon>Marivirgaceae</taxon>
        <taxon>Marivirga</taxon>
    </lineage>
</organism>
<sequence>MEKESHQKKKEASNTKNKELKKEKEESTEKEPDEERNGIIPEDMDFKKFMGCGG</sequence>
<keyword evidence="3" id="KW-1185">Reference proteome</keyword>
<proteinExistence type="predicted"/>
<feature type="region of interest" description="Disordered" evidence="1">
    <location>
        <begin position="1"/>
        <end position="54"/>
    </location>
</feature>
<dbReference type="AlphaFoldDB" id="A0AA49GH54"/>
<dbReference type="EMBL" id="CP129971">
    <property type="protein sequence ID" value="WKK76910.2"/>
    <property type="molecule type" value="Genomic_DNA"/>
</dbReference>
<gene>
    <name evidence="2" type="ORF">QYS49_06565</name>
</gene>
<evidence type="ECO:0000256" key="1">
    <source>
        <dbReference type="SAM" id="MobiDB-lite"/>
    </source>
</evidence>
<dbReference type="RefSeq" id="WP_308350059.1">
    <property type="nucleotide sequence ID" value="NZ_CP129971.1"/>
</dbReference>
<feature type="compositionally biased region" description="Basic and acidic residues" evidence="1">
    <location>
        <begin position="1"/>
        <end position="37"/>
    </location>
</feature>
<evidence type="ECO:0000313" key="2">
    <source>
        <dbReference type="EMBL" id="WKK76910.2"/>
    </source>
</evidence>